<dbReference type="AlphaFoldDB" id="A0A4Y3KBP9"/>
<evidence type="ECO:0000313" key="2">
    <source>
        <dbReference type="EMBL" id="GEA80270.1"/>
    </source>
</evidence>
<dbReference type="Proteomes" id="UP000315842">
    <property type="component" value="Unassembled WGS sequence"/>
</dbReference>
<gene>
    <name evidence="2" type="ORF">CUD01_07140</name>
</gene>
<organism evidence="2 3">
    <name type="scientific">Cellulomonas uda</name>
    <dbReference type="NCBI Taxonomy" id="1714"/>
    <lineage>
        <taxon>Bacteria</taxon>
        <taxon>Bacillati</taxon>
        <taxon>Actinomycetota</taxon>
        <taxon>Actinomycetes</taxon>
        <taxon>Micrococcales</taxon>
        <taxon>Cellulomonadaceae</taxon>
        <taxon>Cellulomonas</taxon>
    </lineage>
</organism>
<accession>A0A4Y3KBP9</accession>
<dbReference type="Pfam" id="PF13338">
    <property type="entry name" value="AbiEi_4"/>
    <property type="match status" value="1"/>
</dbReference>
<proteinExistence type="predicted"/>
<name>A0A4Y3KBP9_CELUD</name>
<dbReference type="EMBL" id="BJLP01000008">
    <property type="protein sequence ID" value="GEA80270.1"/>
    <property type="molecule type" value="Genomic_DNA"/>
</dbReference>
<reference evidence="2 3" key="1">
    <citation type="submission" date="2019-06" db="EMBL/GenBank/DDBJ databases">
        <title>Whole genome shotgun sequence of Cellulomonas uda NBRC 3747.</title>
        <authorList>
            <person name="Hosoyama A."/>
            <person name="Uohara A."/>
            <person name="Ohji S."/>
            <person name="Ichikawa N."/>
        </authorList>
    </citation>
    <scope>NUCLEOTIDE SEQUENCE [LARGE SCALE GENOMIC DNA]</scope>
    <source>
        <strain evidence="2 3">NBRC 3747</strain>
    </source>
</reference>
<dbReference type="InterPro" id="IPR025159">
    <property type="entry name" value="AbiEi_N"/>
</dbReference>
<protein>
    <recommendedName>
        <fullName evidence="1">AbiEi antitoxin N-terminal domain-containing protein</fullName>
    </recommendedName>
</protein>
<evidence type="ECO:0000259" key="1">
    <source>
        <dbReference type="Pfam" id="PF13338"/>
    </source>
</evidence>
<evidence type="ECO:0000313" key="3">
    <source>
        <dbReference type="Proteomes" id="UP000315842"/>
    </source>
</evidence>
<keyword evidence="3" id="KW-1185">Reference proteome</keyword>
<sequence>MTVRTITLPDDARALALRQEGLLSSRQCDDLGLRRDTRSRLVADGRWARVTRGVYDVSPASPTTPDGRRRRAAWLAMLAYGPDAVAVGASALALHGVRGLPATIRPEAALPEGSARRARDGARARCFDPVATVPVGDRRIAGLADALVRTLPELPRRNGLAVVDDVLHRRLLEPDEVASLLGRMGRRRGVQRVRTWWPYVDGRAESPFESFARLECIDEGLAPDELQLEIRPPDDAGVVRGDLAWRLRGGRWLVVELDGEEFHTSPDAVLADRTRQNRIASVGWVDLLRFAWPDLGTLRIPNHVRRALTR</sequence>
<comment type="caution">
    <text evidence="2">The sequence shown here is derived from an EMBL/GenBank/DDBJ whole genome shotgun (WGS) entry which is preliminary data.</text>
</comment>
<feature type="domain" description="AbiEi antitoxin N-terminal" evidence="1">
    <location>
        <begin position="12"/>
        <end position="55"/>
    </location>
</feature>